<dbReference type="Proteomes" id="UP000655225">
    <property type="component" value="Unassembled WGS sequence"/>
</dbReference>
<dbReference type="AlphaFoldDB" id="A0A834Z3H9"/>
<accession>A0A834Z3H9</accession>
<sequence>MSHHSHNAYPSLPKFGGCDRFTVYHYNGKESSGIIIETLAIMLSPPPLLSDMPKDRRDQTPLISHFRPVAAVRPQTLSVLSSPPIHPKIHLHLSPPASQAVTTSSGKQYLTPSSYSITDLAYHSIVGGSRLRSSSPAIESLAFRLFSFFPLEFHTFYPPDLGCSVGPNTFIAVHNIIAAVEHKYRSEGLDSSIPEFQVLFSDQTSNDFNTLFTTLPLDRRYFVAGVPGSFHSRLFPEASLHFVYSAYALHFLSKLSKEVVEKRSPA</sequence>
<dbReference type="PANTHER" id="PTHR31009">
    <property type="entry name" value="S-ADENOSYL-L-METHIONINE:CARBOXYL METHYLTRANSFERASE FAMILY PROTEIN"/>
    <property type="match status" value="1"/>
</dbReference>
<name>A0A834Z3H9_TETSI</name>
<evidence type="ECO:0000313" key="1">
    <source>
        <dbReference type="EMBL" id="KAF8398920.1"/>
    </source>
</evidence>
<gene>
    <name evidence="1" type="ORF">HHK36_014785</name>
</gene>
<dbReference type="Pfam" id="PF03492">
    <property type="entry name" value="Methyltransf_7"/>
    <property type="match status" value="1"/>
</dbReference>
<comment type="caution">
    <text evidence="1">The sequence shown here is derived from an EMBL/GenBank/DDBJ whole genome shotgun (WGS) entry which is preliminary data.</text>
</comment>
<reference evidence="1 2" key="1">
    <citation type="submission" date="2020-04" db="EMBL/GenBank/DDBJ databases">
        <title>Plant Genome Project.</title>
        <authorList>
            <person name="Zhang R.-G."/>
        </authorList>
    </citation>
    <scope>NUCLEOTIDE SEQUENCE [LARGE SCALE GENOMIC DNA]</scope>
    <source>
        <strain evidence="1">YNK0</strain>
        <tissue evidence="1">Leaf</tissue>
    </source>
</reference>
<protein>
    <submittedName>
        <fullName evidence="1">Uncharacterized protein</fullName>
    </submittedName>
</protein>
<dbReference type="Gene3D" id="3.40.50.150">
    <property type="entry name" value="Vaccinia Virus protein VP39"/>
    <property type="match status" value="1"/>
</dbReference>
<keyword evidence="2" id="KW-1185">Reference proteome</keyword>
<organism evidence="1 2">
    <name type="scientific">Tetracentron sinense</name>
    <name type="common">Spur-leaf</name>
    <dbReference type="NCBI Taxonomy" id="13715"/>
    <lineage>
        <taxon>Eukaryota</taxon>
        <taxon>Viridiplantae</taxon>
        <taxon>Streptophyta</taxon>
        <taxon>Embryophyta</taxon>
        <taxon>Tracheophyta</taxon>
        <taxon>Spermatophyta</taxon>
        <taxon>Magnoliopsida</taxon>
        <taxon>Trochodendrales</taxon>
        <taxon>Trochodendraceae</taxon>
        <taxon>Tetracentron</taxon>
    </lineage>
</organism>
<evidence type="ECO:0000313" key="2">
    <source>
        <dbReference type="Proteomes" id="UP000655225"/>
    </source>
</evidence>
<dbReference type="EMBL" id="JABCRI010000010">
    <property type="protein sequence ID" value="KAF8398920.1"/>
    <property type="molecule type" value="Genomic_DNA"/>
</dbReference>
<dbReference type="GO" id="GO:0008168">
    <property type="term" value="F:methyltransferase activity"/>
    <property type="evidence" value="ECO:0007669"/>
    <property type="project" value="InterPro"/>
</dbReference>
<proteinExistence type="predicted"/>
<dbReference type="SUPFAM" id="SSF53335">
    <property type="entry name" value="S-adenosyl-L-methionine-dependent methyltransferases"/>
    <property type="match status" value="1"/>
</dbReference>
<dbReference type="OrthoDB" id="1523883at2759"/>
<dbReference type="InterPro" id="IPR029063">
    <property type="entry name" value="SAM-dependent_MTases_sf"/>
</dbReference>
<dbReference type="InterPro" id="IPR005299">
    <property type="entry name" value="MeTrfase_7"/>
</dbReference>